<dbReference type="OrthoDB" id="1161293at2759"/>
<organism evidence="2 3">
    <name type="scientific">Parasponia andersonii</name>
    <name type="common">Sponia andersonii</name>
    <dbReference type="NCBI Taxonomy" id="3476"/>
    <lineage>
        <taxon>Eukaryota</taxon>
        <taxon>Viridiplantae</taxon>
        <taxon>Streptophyta</taxon>
        <taxon>Embryophyta</taxon>
        <taxon>Tracheophyta</taxon>
        <taxon>Spermatophyta</taxon>
        <taxon>Magnoliopsida</taxon>
        <taxon>eudicotyledons</taxon>
        <taxon>Gunneridae</taxon>
        <taxon>Pentapetalae</taxon>
        <taxon>rosids</taxon>
        <taxon>fabids</taxon>
        <taxon>Rosales</taxon>
        <taxon>Cannabaceae</taxon>
        <taxon>Parasponia</taxon>
    </lineage>
</organism>
<comment type="caution">
    <text evidence="2">The sequence shown here is derived from an EMBL/GenBank/DDBJ whole genome shotgun (WGS) entry which is preliminary data.</text>
</comment>
<dbReference type="Pfam" id="PF00646">
    <property type="entry name" value="F-box"/>
    <property type="match status" value="1"/>
</dbReference>
<dbReference type="AlphaFoldDB" id="A0A2P5BQI8"/>
<proteinExistence type="predicted"/>
<evidence type="ECO:0000313" key="3">
    <source>
        <dbReference type="Proteomes" id="UP000237105"/>
    </source>
</evidence>
<keyword evidence="3" id="KW-1185">Reference proteome</keyword>
<dbReference type="PANTHER" id="PTHR31672:SF13">
    <property type="entry name" value="F-BOX PROTEIN CPR30-LIKE"/>
    <property type="match status" value="1"/>
</dbReference>
<dbReference type="InterPro" id="IPR001810">
    <property type="entry name" value="F-box_dom"/>
</dbReference>
<sequence length="108" mass="12082">PTLSAETVACNDDLLDEILIRLPIKSLIRFKSVSKHWLSLISAPKFALRRNPNPSPSPASGLFLKRPFRPEFEFLNLDRTSEPRATFRPLNFAAGDTSVGVGIVQRHL</sequence>
<dbReference type="Gene3D" id="1.20.1280.50">
    <property type="match status" value="1"/>
</dbReference>
<gene>
    <name evidence="2" type="ORF">PanWU01x14_219250</name>
</gene>
<feature type="domain" description="F-box" evidence="1">
    <location>
        <begin position="12"/>
        <end position="46"/>
    </location>
</feature>
<protein>
    <submittedName>
        <fullName evidence="2">F-box domain containing protein</fullName>
    </submittedName>
</protein>
<reference evidence="3" key="1">
    <citation type="submission" date="2016-06" db="EMBL/GenBank/DDBJ databases">
        <title>Parallel loss of symbiosis genes in relatives of nitrogen-fixing non-legume Parasponia.</title>
        <authorList>
            <person name="Van Velzen R."/>
            <person name="Holmer R."/>
            <person name="Bu F."/>
            <person name="Rutten L."/>
            <person name="Van Zeijl A."/>
            <person name="Liu W."/>
            <person name="Santuari L."/>
            <person name="Cao Q."/>
            <person name="Sharma T."/>
            <person name="Shen D."/>
            <person name="Roswanjaya Y."/>
            <person name="Wardhani T."/>
            <person name="Kalhor M.S."/>
            <person name="Jansen J."/>
            <person name="Van den Hoogen J."/>
            <person name="Gungor B."/>
            <person name="Hartog M."/>
            <person name="Hontelez J."/>
            <person name="Verver J."/>
            <person name="Yang W.-C."/>
            <person name="Schijlen E."/>
            <person name="Repin R."/>
            <person name="Schilthuizen M."/>
            <person name="Schranz E."/>
            <person name="Heidstra R."/>
            <person name="Miyata K."/>
            <person name="Fedorova E."/>
            <person name="Kohlen W."/>
            <person name="Bisseling T."/>
            <person name="Smit S."/>
            <person name="Geurts R."/>
        </authorList>
    </citation>
    <scope>NUCLEOTIDE SEQUENCE [LARGE SCALE GENOMIC DNA]</scope>
    <source>
        <strain evidence="3">cv. WU1-14</strain>
    </source>
</reference>
<dbReference type="CDD" id="cd22157">
    <property type="entry name" value="F-box_AtFBW1-like"/>
    <property type="match status" value="1"/>
</dbReference>
<feature type="non-terminal residue" evidence="2">
    <location>
        <position position="1"/>
    </location>
</feature>
<evidence type="ECO:0000313" key="2">
    <source>
        <dbReference type="EMBL" id="PON51067.1"/>
    </source>
</evidence>
<accession>A0A2P5BQI8</accession>
<dbReference type="PANTHER" id="PTHR31672">
    <property type="entry name" value="BNACNNG10540D PROTEIN"/>
    <property type="match status" value="1"/>
</dbReference>
<evidence type="ECO:0000259" key="1">
    <source>
        <dbReference type="Pfam" id="PF00646"/>
    </source>
</evidence>
<dbReference type="InterPro" id="IPR050796">
    <property type="entry name" value="SCF_F-box_component"/>
</dbReference>
<dbReference type="Proteomes" id="UP000237105">
    <property type="component" value="Unassembled WGS sequence"/>
</dbReference>
<name>A0A2P5BQI8_PARAD</name>
<dbReference type="SUPFAM" id="SSF81383">
    <property type="entry name" value="F-box domain"/>
    <property type="match status" value="1"/>
</dbReference>
<dbReference type="EMBL" id="JXTB01000238">
    <property type="protein sequence ID" value="PON51067.1"/>
    <property type="molecule type" value="Genomic_DNA"/>
</dbReference>
<dbReference type="InterPro" id="IPR036047">
    <property type="entry name" value="F-box-like_dom_sf"/>
</dbReference>